<evidence type="ECO:0000256" key="1">
    <source>
        <dbReference type="ARBA" id="ARBA00022679"/>
    </source>
</evidence>
<protein>
    <submittedName>
        <fullName evidence="4">Acetyltransferase</fullName>
    </submittedName>
</protein>
<dbReference type="PANTHER" id="PTHR43877:SF5">
    <property type="entry name" value="BLL8307 PROTEIN"/>
    <property type="match status" value="1"/>
</dbReference>
<dbReference type="Pfam" id="PF00583">
    <property type="entry name" value="Acetyltransf_1"/>
    <property type="match status" value="1"/>
</dbReference>
<dbReference type="CDD" id="cd04301">
    <property type="entry name" value="NAT_SF"/>
    <property type="match status" value="1"/>
</dbReference>
<evidence type="ECO:0000256" key="2">
    <source>
        <dbReference type="ARBA" id="ARBA00023315"/>
    </source>
</evidence>
<evidence type="ECO:0000259" key="3">
    <source>
        <dbReference type="PROSITE" id="PS51186"/>
    </source>
</evidence>
<feature type="domain" description="N-acetyltransferase" evidence="3">
    <location>
        <begin position="4"/>
        <end position="159"/>
    </location>
</feature>
<dbReference type="RefSeq" id="WP_043532849.1">
    <property type="nucleotide sequence ID" value="NZ_BAABKU010000006.1"/>
</dbReference>
<dbReference type="eggNOG" id="COG0456">
    <property type="taxonomic scope" value="Bacteria"/>
</dbReference>
<dbReference type="GO" id="GO:0016747">
    <property type="term" value="F:acyltransferase activity, transferring groups other than amino-acyl groups"/>
    <property type="evidence" value="ECO:0007669"/>
    <property type="project" value="InterPro"/>
</dbReference>
<dbReference type="InterPro" id="IPR000182">
    <property type="entry name" value="GNAT_dom"/>
</dbReference>
<dbReference type="InterPro" id="IPR050832">
    <property type="entry name" value="Bact_Acetyltransf"/>
</dbReference>
<dbReference type="EMBL" id="JRTT01000135">
    <property type="protein sequence ID" value="KHD72902.1"/>
    <property type="molecule type" value="Genomic_DNA"/>
</dbReference>
<sequence>MTPVIVRSYRPSDHSAGRRLWAELTRQHNEMYGEHRDDGGAGFEEYLTRLDLTGLWVADHADDGVIGMVGLIMRGRAGEVDPVVVTITHRHKGIGRQLLKHVADEAKRRSMSSLTISPESRNIEAIRSLHAAGYDVVTSIELTMDLDRHTHARHREGLQLHELPFRS</sequence>
<keyword evidence="1 4" id="KW-0808">Transferase</keyword>
<dbReference type="SUPFAM" id="SSF55729">
    <property type="entry name" value="Acyl-CoA N-acyltransferases (Nat)"/>
    <property type="match status" value="1"/>
</dbReference>
<dbReference type="OrthoDB" id="3289409at2"/>
<evidence type="ECO:0000313" key="4">
    <source>
        <dbReference type="EMBL" id="KHD72902.1"/>
    </source>
</evidence>
<name>A0A0A6WYR2_ACTUT</name>
<dbReference type="STRING" id="1869.MB27_37360"/>
<dbReference type="Proteomes" id="UP000054537">
    <property type="component" value="Unassembled WGS sequence"/>
</dbReference>
<gene>
    <name evidence="4" type="ORF">MB27_37360</name>
</gene>
<dbReference type="AlphaFoldDB" id="A0A0A6WYR2"/>
<dbReference type="Gene3D" id="3.40.630.30">
    <property type="match status" value="1"/>
</dbReference>
<organism evidence="4 5">
    <name type="scientific">Actinoplanes utahensis</name>
    <dbReference type="NCBI Taxonomy" id="1869"/>
    <lineage>
        <taxon>Bacteria</taxon>
        <taxon>Bacillati</taxon>
        <taxon>Actinomycetota</taxon>
        <taxon>Actinomycetes</taxon>
        <taxon>Micromonosporales</taxon>
        <taxon>Micromonosporaceae</taxon>
        <taxon>Actinoplanes</taxon>
    </lineage>
</organism>
<dbReference type="InterPro" id="IPR016181">
    <property type="entry name" value="Acyl_CoA_acyltransferase"/>
</dbReference>
<proteinExistence type="predicted"/>
<keyword evidence="2" id="KW-0012">Acyltransferase</keyword>
<dbReference type="PROSITE" id="PS51186">
    <property type="entry name" value="GNAT"/>
    <property type="match status" value="1"/>
</dbReference>
<evidence type="ECO:0000313" key="5">
    <source>
        <dbReference type="Proteomes" id="UP000054537"/>
    </source>
</evidence>
<comment type="caution">
    <text evidence="4">The sequence shown here is derived from an EMBL/GenBank/DDBJ whole genome shotgun (WGS) entry which is preliminary data.</text>
</comment>
<dbReference type="PANTHER" id="PTHR43877">
    <property type="entry name" value="AMINOALKYLPHOSPHONATE N-ACETYLTRANSFERASE-RELATED-RELATED"/>
    <property type="match status" value="1"/>
</dbReference>
<reference evidence="4 5" key="1">
    <citation type="submission" date="2014-10" db="EMBL/GenBank/DDBJ databases">
        <title>Draft genome sequence of Actinoplanes utahensis NRRL 12052.</title>
        <authorList>
            <person name="Velasco-Bucheli B."/>
            <person name="del Cerro C."/>
            <person name="Hormigo D."/>
            <person name="Garcia J.L."/>
            <person name="Acebal C."/>
            <person name="Arroyo M."/>
            <person name="de la Mata I."/>
        </authorList>
    </citation>
    <scope>NUCLEOTIDE SEQUENCE [LARGE SCALE GENOMIC DNA]</scope>
    <source>
        <strain evidence="4 5">NRRL 12052</strain>
    </source>
</reference>
<accession>A0A0A6WYR2</accession>
<keyword evidence="5" id="KW-1185">Reference proteome</keyword>